<evidence type="ECO:0000256" key="4">
    <source>
        <dbReference type="ARBA" id="ARBA00022737"/>
    </source>
</evidence>
<dbReference type="InterPro" id="IPR036236">
    <property type="entry name" value="Znf_C2H2_sf"/>
</dbReference>
<dbReference type="PANTHER" id="PTHR23226">
    <property type="entry name" value="ZINC FINGER AND SCAN DOMAIN-CONTAINING"/>
    <property type="match status" value="1"/>
</dbReference>
<evidence type="ECO:0000256" key="3">
    <source>
        <dbReference type="ARBA" id="ARBA00022723"/>
    </source>
</evidence>
<dbReference type="GO" id="GO:0008270">
    <property type="term" value="F:zinc ion binding"/>
    <property type="evidence" value="ECO:0007669"/>
    <property type="project" value="UniProtKB-KW"/>
</dbReference>
<keyword evidence="3" id="KW-0479">Metal-binding</keyword>
<keyword evidence="9" id="KW-0539">Nucleus</keyword>
<organism evidence="13 14">
    <name type="scientific">Vireo altiloquus</name>
    <name type="common">Black-whiskered vireo</name>
    <name type="synonym">Muscicapa altiloqua</name>
    <dbReference type="NCBI Taxonomy" id="34956"/>
    <lineage>
        <taxon>Eukaryota</taxon>
        <taxon>Metazoa</taxon>
        <taxon>Chordata</taxon>
        <taxon>Craniata</taxon>
        <taxon>Vertebrata</taxon>
        <taxon>Euteleostomi</taxon>
        <taxon>Archelosauria</taxon>
        <taxon>Archosauria</taxon>
        <taxon>Dinosauria</taxon>
        <taxon>Saurischia</taxon>
        <taxon>Theropoda</taxon>
        <taxon>Coelurosauria</taxon>
        <taxon>Aves</taxon>
        <taxon>Neognathae</taxon>
        <taxon>Neoaves</taxon>
        <taxon>Telluraves</taxon>
        <taxon>Australaves</taxon>
        <taxon>Passeriformes</taxon>
        <taxon>Corvoidea</taxon>
        <taxon>Vireonidae</taxon>
        <taxon>Vireoninae</taxon>
        <taxon>Vireo</taxon>
    </lineage>
</organism>
<feature type="non-terminal residue" evidence="13">
    <location>
        <position position="55"/>
    </location>
</feature>
<comment type="similarity">
    <text evidence="2">Belongs to the krueppel C2H2-type zinc-finger protein family.</text>
</comment>
<evidence type="ECO:0000256" key="5">
    <source>
        <dbReference type="ARBA" id="ARBA00022771"/>
    </source>
</evidence>
<sequence>CQESGCRSGQSSELGVHEQLHNGEKKPYKCSECGKSFSWSSSLLSHHRVHTGERP</sequence>
<dbReference type="GO" id="GO:0005634">
    <property type="term" value="C:nucleus"/>
    <property type="evidence" value="ECO:0007669"/>
    <property type="project" value="UniProtKB-SubCell"/>
</dbReference>
<keyword evidence="4" id="KW-0677">Repeat</keyword>
<feature type="non-terminal residue" evidence="13">
    <location>
        <position position="1"/>
    </location>
</feature>
<dbReference type="Pfam" id="PF00096">
    <property type="entry name" value="zf-C2H2"/>
    <property type="match status" value="1"/>
</dbReference>
<feature type="domain" description="C2H2-type" evidence="12">
    <location>
        <begin position="28"/>
        <end position="55"/>
    </location>
</feature>
<evidence type="ECO:0000256" key="7">
    <source>
        <dbReference type="ARBA" id="ARBA00023015"/>
    </source>
</evidence>
<keyword evidence="6" id="KW-0862">Zinc</keyword>
<dbReference type="AlphaFoldDB" id="A0A7K5KVG3"/>
<evidence type="ECO:0000256" key="6">
    <source>
        <dbReference type="ARBA" id="ARBA00022833"/>
    </source>
</evidence>
<dbReference type="SMART" id="SM00355">
    <property type="entry name" value="ZnF_C2H2"/>
    <property type="match status" value="1"/>
</dbReference>
<evidence type="ECO:0000256" key="2">
    <source>
        <dbReference type="ARBA" id="ARBA00006991"/>
    </source>
</evidence>
<feature type="compositionally biased region" description="Basic and acidic residues" evidence="11">
    <location>
        <begin position="15"/>
        <end position="27"/>
    </location>
</feature>
<evidence type="ECO:0000256" key="8">
    <source>
        <dbReference type="ARBA" id="ARBA00023163"/>
    </source>
</evidence>
<accession>A0A7K5KVG3</accession>
<keyword evidence="5 10" id="KW-0863">Zinc-finger</keyword>
<feature type="region of interest" description="Disordered" evidence="11">
    <location>
        <begin position="1"/>
        <end position="27"/>
    </location>
</feature>
<dbReference type="EMBL" id="VZRF01002689">
    <property type="protein sequence ID" value="NWT09911.1"/>
    <property type="molecule type" value="Genomic_DNA"/>
</dbReference>
<dbReference type="FunFam" id="3.30.160.60:FF:000056">
    <property type="entry name" value="Zinc finger and SCAN domain-containing 20"/>
    <property type="match status" value="1"/>
</dbReference>
<dbReference type="PANTHER" id="PTHR23226:SF416">
    <property type="entry name" value="FI01424P"/>
    <property type="match status" value="1"/>
</dbReference>
<evidence type="ECO:0000256" key="9">
    <source>
        <dbReference type="ARBA" id="ARBA00023242"/>
    </source>
</evidence>
<protein>
    <submittedName>
        <fullName evidence="13">ZN813 protein</fullName>
    </submittedName>
</protein>
<dbReference type="GO" id="GO:0000978">
    <property type="term" value="F:RNA polymerase II cis-regulatory region sequence-specific DNA binding"/>
    <property type="evidence" value="ECO:0007669"/>
    <property type="project" value="TreeGrafter"/>
</dbReference>
<dbReference type="InterPro" id="IPR013087">
    <property type="entry name" value="Znf_C2H2_type"/>
</dbReference>
<comment type="caution">
    <text evidence="13">The sequence shown here is derived from an EMBL/GenBank/DDBJ whole genome shotgun (WGS) entry which is preliminary data.</text>
</comment>
<dbReference type="GO" id="GO:0000981">
    <property type="term" value="F:DNA-binding transcription factor activity, RNA polymerase II-specific"/>
    <property type="evidence" value="ECO:0007669"/>
    <property type="project" value="TreeGrafter"/>
</dbReference>
<dbReference type="PROSITE" id="PS00028">
    <property type="entry name" value="ZINC_FINGER_C2H2_1"/>
    <property type="match status" value="1"/>
</dbReference>
<feature type="compositionally biased region" description="Polar residues" evidence="11">
    <location>
        <begin position="1"/>
        <end position="13"/>
    </location>
</feature>
<comment type="subcellular location">
    <subcellularLocation>
        <location evidence="1">Nucleus</location>
    </subcellularLocation>
</comment>
<reference evidence="13 14" key="1">
    <citation type="submission" date="2019-09" db="EMBL/GenBank/DDBJ databases">
        <title>Bird 10,000 Genomes (B10K) Project - Family phase.</title>
        <authorList>
            <person name="Zhang G."/>
        </authorList>
    </citation>
    <scope>NUCLEOTIDE SEQUENCE [LARGE SCALE GENOMIC DNA]</scope>
    <source>
        <strain evidence="13">B10K-DU-001-22</strain>
        <tissue evidence="13">Muscle</tissue>
    </source>
</reference>
<dbReference type="SUPFAM" id="SSF57667">
    <property type="entry name" value="beta-beta-alpha zinc fingers"/>
    <property type="match status" value="1"/>
</dbReference>
<keyword evidence="14" id="KW-1185">Reference proteome</keyword>
<evidence type="ECO:0000256" key="11">
    <source>
        <dbReference type="SAM" id="MobiDB-lite"/>
    </source>
</evidence>
<evidence type="ECO:0000256" key="1">
    <source>
        <dbReference type="ARBA" id="ARBA00004123"/>
    </source>
</evidence>
<gene>
    <name evidence="13" type="primary">Znf813</name>
    <name evidence="13" type="ORF">VIRALT_R02998</name>
</gene>
<evidence type="ECO:0000259" key="12">
    <source>
        <dbReference type="PROSITE" id="PS50157"/>
    </source>
</evidence>
<keyword evidence="8" id="KW-0804">Transcription</keyword>
<name>A0A7K5KVG3_VIRAL</name>
<dbReference type="Gene3D" id="3.30.160.60">
    <property type="entry name" value="Classic Zinc Finger"/>
    <property type="match status" value="1"/>
</dbReference>
<dbReference type="Proteomes" id="UP000589495">
    <property type="component" value="Unassembled WGS sequence"/>
</dbReference>
<keyword evidence="7" id="KW-0805">Transcription regulation</keyword>
<evidence type="ECO:0000256" key="10">
    <source>
        <dbReference type="PROSITE-ProRule" id="PRU00042"/>
    </source>
</evidence>
<evidence type="ECO:0000313" key="14">
    <source>
        <dbReference type="Proteomes" id="UP000589495"/>
    </source>
</evidence>
<dbReference type="PROSITE" id="PS50157">
    <property type="entry name" value="ZINC_FINGER_C2H2_2"/>
    <property type="match status" value="1"/>
</dbReference>
<proteinExistence type="inferred from homology"/>
<evidence type="ECO:0000313" key="13">
    <source>
        <dbReference type="EMBL" id="NWT09911.1"/>
    </source>
</evidence>